<keyword evidence="3" id="KW-0274">FAD</keyword>
<keyword evidence="4" id="KW-0521">NADP</keyword>
<reference evidence="9" key="1">
    <citation type="journal article" date="2019" name="Plant J.">
        <title>Chlorella vulgaris genome assembly and annotation reveals the molecular basis for metabolic acclimation to high light conditions.</title>
        <authorList>
            <person name="Cecchin M."/>
            <person name="Marcolungo L."/>
            <person name="Rossato M."/>
            <person name="Girolomoni L."/>
            <person name="Cosentino E."/>
            <person name="Cuine S."/>
            <person name="Li-Beisson Y."/>
            <person name="Delledonne M."/>
            <person name="Ballottari M."/>
        </authorList>
    </citation>
    <scope>NUCLEOTIDE SEQUENCE</scope>
    <source>
        <strain evidence="9">211/11P</strain>
    </source>
</reference>
<dbReference type="InterPro" id="IPR036188">
    <property type="entry name" value="FAD/NAD-bd_sf"/>
</dbReference>
<dbReference type="GO" id="GO:0070189">
    <property type="term" value="P:kynurenine metabolic process"/>
    <property type="evidence" value="ECO:0007669"/>
    <property type="project" value="TreeGrafter"/>
</dbReference>
<evidence type="ECO:0000256" key="2">
    <source>
        <dbReference type="ARBA" id="ARBA00022630"/>
    </source>
</evidence>
<dbReference type="PANTHER" id="PTHR46028">
    <property type="entry name" value="KYNURENINE 3-MONOOXYGENASE"/>
    <property type="match status" value="1"/>
</dbReference>
<accession>A0A9D4TZN1</accession>
<dbReference type="GO" id="GO:0004502">
    <property type="term" value="F:kynurenine 3-monooxygenase activity"/>
    <property type="evidence" value="ECO:0007669"/>
    <property type="project" value="TreeGrafter"/>
</dbReference>
<dbReference type="PANTHER" id="PTHR46028:SF2">
    <property type="entry name" value="KYNURENINE 3-MONOOXYGENASE"/>
    <property type="match status" value="1"/>
</dbReference>
<keyword evidence="10" id="KW-1185">Reference proteome</keyword>
<organism evidence="9 10">
    <name type="scientific">Chlorella vulgaris</name>
    <name type="common">Green alga</name>
    <dbReference type="NCBI Taxonomy" id="3077"/>
    <lineage>
        <taxon>Eukaryota</taxon>
        <taxon>Viridiplantae</taxon>
        <taxon>Chlorophyta</taxon>
        <taxon>core chlorophytes</taxon>
        <taxon>Trebouxiophyceae</taxon>
        <taxon>Chlorellales</taxon>
        <taxon>Chlorellaceae</taxon>
        <taxon>Chlorella clade</taxon>
        <taxon>Chlorella</taxon>
    </lineage>
</organism>
<evidence type="ECO:0000313" key="9">
    <source>
        <dbReference type="EMBL" id="KAI3438770.1"/>
    </source>
</evidence>
<keyword evidence="2" id="KW-0285">Flavoprotein</keyword>
<feature type="domain" description="FAD-binding" evidence="8">
    <location>
        <begin position="232"/>
        <end position="433"/>
    </location>
</feature>
<dbReference type="Gene3D" id="3.50.50.60">
    <property type="entry name" value="FAD/NAD(P)-binding domain"/>
    <property type="match status" value="2"/>
</dbReference>
<dbReference type="Pfam" id="PF01494">
    <property type="entry name" value="FAD_binding_3"/>
    <property type="match status" value="1"/>
</dbReference>
<dbReference type="Proteomes" id="UP001055712">
    <property type="component" value="Unassembled WGS sequence"/>
</dbReference>
<evidence type="ECO:0000259" key="8">
    <source>
        <dbReference type="Pfam" id="PF01494"/>
    </source>
</evidence>
<evidence type="ECO:0000313" key="10">
    <source>
        <dbReference type="Proteomes" id="UP001055712"/>
    </source>
</evidence>
<reference evidence="9" key="2">
    <citation type="submission" date="2020-11" db="EMBL/GenBank/DDBJ databases">
        <authorList>
            <person name="Cecchin M."/>
            <person name="Marcolungo L."/>
            <person name="Rossato M."/>
            <person name="Girolomoni L."/>
            <person name="Cosentino E."/>
            <person name="Cuine S."/>
            <person name="Li-Beisson Y."/>
            <person name="Delledonne M."/>
            <person name="Ballottari M."/>
        </authorList>
    </citation>
    <scope>NUCLEOTIDE SEQUENCE</scope>
    <source>
        <strain evidence="9">211/11P</strain>
        <tissue evidence="9">Whole cell</tissue>
    </source>
</reference>
<comment type="cofactor">
    <cofactor evidence="1">
        <name>FAD</name>
        <dbReference type="ChEBI" id="CHEBI:57692"/>
    </cofactor>
</comment>
<evidence type="ECO:0000256" key="7">
    <source>
        <dbReference type="SAM" id="Phobius"/>
    </source>
</evidence>
<keyword evidence="7" id="KW-0472">Membrane</keyword>
<dbReference type="Pfam" id="PF13450">
    <property type="entry name" value="NAD_binding_8"/>
    <property type="match status" value="1"/>
</dbReference>
<dbReference type="PRINTS" id="PR00420">
    <property type="entry name" value="RNGMNOXGNASE"/>
</dbReference>
<evidence type="ECO:0000256" key="3">
    <source>
        <dbReference type="ARBA" id="ARBA00022827"/>
    </source>
</evidence>
<dbReference type="EMBL" id="SIDB01000001">
    <property type="protein sequence ID" value="KAI3438770.1"/>
    <property type="molecule type" value="Genomic_DNA"/>
</dbReference>
<keyword evidence="7" id="KW-0812">Transmembrane</keyword>
<feature type="transmembrane region" description="Helical" evidence="7">
    <location>
        <begin position="457"/>
        <end position="477"/>
    </location>
</feature>
<proteinExistence type="predicted"/>
<evidence type="ECO:0000256" key="1">
    <source>
        <dbReference type="ARBA" id="ARBA00001974"/>
    </source>
</evidence>
<dbReference type="InterPro" id="IPR002938">
    <property type="entry name" value="FAD-bd"/>
</dbReference>
<keyword evidence="6" id="KW-0503">Monooxygenase</keyword>
<protein>
    <recommendedName>
        <fullName evidence="8">FAD-binding domain-containing protein</fullName>
    </recommendedName>
</protein>
<dbReference type="AlphaFoldDB" id="A0A9D4TZN1"/>
<comment type="caution">
    <text evidence="9">The sequence shown here is derived from an EMBL/GenBank/DDBJ whole genome shotgun (WGS) entry which is preliminary data.</text>
</comment>
<feature type="transmembrane region" description="Helical" evidence="7">
    <location>
        <begin position="498"/>
        <end position="520"/>
    </location>
</feature>
<dbReference type="SUPFAM" id="SSF51905">
    <property type="entry name" value="FAD/NAD(P)-binding domain"/>
    <property type="match status" value="1"/>
</dbReference>
<evidence type="ECO:0000256" key="6">
    <source>
        <dbReference type="ARBA" id="ARBA00023033"/>
    </source>
</evidence>
<name>A0A9D4TZN1_CHLVU</name>
<evidence type="ECO:0000256" key="5">
    <source>
        <dbReference type="ARBA" id="ARBA00023002"/>
    </source>
</evidence>
<sequence>MAATAAGGTGSSSVAAGGTAPQHALGKKAVVVGSGPAGALTAMLLAKQGFKVDVFERLAPLVDDKGNVLASIGSRSYNILLSERAIDAMDAAGADLSGFDIPRLTQGMRHKLKGGPREGRSSMPPGRLRLANRGTLAGALVQQCLARHPGCVQFHFEQELNMIDTNSGIAFFRPVGSAAQGASMASRSSISSAVGSETSAGGAAVLLQAPPEALTGERTPASADALASYPFDLLVGADGASSLVRQVLQRQDAELSVQVTRDNMEFRTAVLGQADEFLPEGSSAVGTFQTWSNSKLRASLIGSSAGDGQLRCVFILPEGLHATLQTAEDIERYLADALPSLPEAAIKRAGPQLAAAPISNGGTIVRCSKLYSRRVVLVGDAAHSVFPALGQGANSALEGAATLATVLQEVGVGDIQAALAEYSRRWLPNALAVAELTEGGLGNNARAFAPNLKLAQIISQFVLHKLLPFLVPVPAFMQMNSTTMSYATILKRTKREMVIFKAALVAAAAAMLAFIARHFARPALAALGLA</sequence>
<dbReference type="GO" id="GO:0071949">
    <property type="term" value="F:FAD binding"/>
    <property type="evidence" value="ECO:0007669"/>
    <property type="project" value="InterPro"/>
</dbReference>
<gene>
    <name evidence="9" type="ORF">D9Q98_001188</name>
</gene>
<evidence type="ECO:0000256" key="4">
    <source>
        <dbReference type="ARBA" id="ARBA00022857"/>
    </source>
</evidence>
<keyword evidence="5" id="KW-0560">Oxidoreductase</keyword>
<dbReference type="OrthoDB" id="506962at2759"/>
<keyword evidence="7" id="KW-1133">Transmembrane helix</keyword>